<evidence type="ECO:0000256" key="2">
    <source>
        <dbReference type="ARBA" id="ARBA00001966"/>
    </source>
</evidence>
<dbReference type="GO" id="GO:0005737">
    <property type="term" value="C:cytoplasm"/>
    <property type="evidence" value="ECO:0007669"/>
    <property type="project" value="UniProtKB-SubCell"/>
</dbReference>
<comment type="catalytic activity">
    <reaction evidence="1">
        <text>ATP + protein L-histidine = ADP + protein N-phospho-L-histidine.</text>
        <dbReference type="EC" id="2.7.13.3"/>
    </reaction>
</comment>
<dbReference type="InterPro" id="IPR003594">
    <property type="entry name" value="HATPase_dom"/>
</dbReference>
<evidence type="ECO:0000256" key="18">
    <source>
        <dbReference type="ARBA" id="ARBA00030800"/>
    </source>
</evidence>
<dbReference type="SMART" id="SM00387">
    <property type="entry name" value="HATPase_c"/>
    <property type="match status" value="1"/>
</dbReference>
<dbReference type="EC" id="2.7.13.3" evidence="4"/>
<evidence type="ECO:0000256" key="1">
    <source>
        <dbReference type="ARBA" id="ARBA00000085"/>
    </source>
</evidence>
<dbReference type="PRINTS" id="PR00344">
    <property type="entry name" value="BCTRLSENSOR"/>
</dbReference>
<dbReference type="InterPro" id="IPR011712">
    <property type="entry name" value="Sig_transdc_His_kin_sub3_dim/P"/>
</dbReference>
<keyword evidence="11" id="KW-0547">Nucleotide-binding</keyword>
<keyword evidence="21" id="KW-1133">Transmembrane helix</keyword>
<dbReference type="GO" id="GO:0051539">
    <property type="term" value="F:4 iron, 4 sulfur cluster binding"/>
    <property type="evidence" value="ECO:0007669"/>
    <property type="project" value="UniProtKB-KW"/>
</dbReference>
<evidence type="ECO:0000256" key="16">
    <source>
        <dbReference type="ARBA" id="ARBA00023014"/>
    </source>
</evidence>
<dbReference type="Pfam" id="PF07730">
    <property type="entry name" value="HisKA_3"/>
    <property type="match status" value="1"/>
</dbReference>
<evidence type="ECO:0000256" key="4">
    <source>
        <dbReference type="ARBA" id="ARBA00012438"/>
    </source>
</evidence>
<dbReference type="PANTHER" id="PTHR24421">
    <property type="entry name" value="NITRATE/NITRITE SENSOR PROTEIN NARX-RELATED"/>
    <property type="match status" value="1"/>
</dbReference>
<keyword evidence="16" id="KW-0411">Iron-sulfur</keyword>
<evidence type="ECO:0000256" key="15">
    <source>
        <dbReference type="ARBA" id="ARBA00023012"/>
    </source>
</evidence>
<comment type="subcellular location">
    <subcellularLocation>
        <location evidence="3">Cytoplasm</location>
    </subcellularLocation>
</comment>
<protein>
    <recommendedName>
        <fullName evidence="5">Oxygen sensor histidine kinase NreB</fullName>
        <ecNumber evidence="4">2.7.13.3</ecNumber>
    </recommendedName>
    <alternativeName>
        <fullName evidence="18">Nitrogen regulation protein B</fullName>
    </alternativeName>
</protein>
<evidence type="ECO:0000256" key="11">
    <source>
        <dbReference type="ARBA" id="ARBA00022741"/>
    </source>
</evidence>
<keyword evidence="15" id="KW-0902">Two-component regulatory system</keyword>
<evidence type="ECO:0000256" key="9">
    <source>
        <dbReference type="ARBA" id="ARBA00022679"/>
    </source>
</evidence>
<dbReference type="InterPro" id="IPR036890">
    <property type="entry name" value="HATPase_C_sf"/>
</dbReference>
<dbReference type="GO" id="GO:0046872">
    <property type="term" value="F:metal ion binding"/>
    <property type="evidence" value="ECO:0007669"/>
    <property type="project" value="UniProtKB-KW"/>
</dbReference>
<dbReference type="PANTHER" id="PTHR24421:SF10">
    <property type="entry name" value="NITRATE_NITRITE SENSOR PROTEIN NARQ"/>
    <property type="match status" value="1"/>
</dbReference>
<dbReference type="InterPro" id="IPR019734">
    <property type="entry name" value="TPR_rpt"/>
</dbReference>
<accession>A0A2H1E992</accession>
<comment type="cofactor">
    <cofactor evidence="2">
        <name>[4Fe-4S] cluster</name>
        <dbReference type="ChEBI" id="CHEBI:49883"/>
    </cofactor>
</comment>
<feature type="transmembrane region" description="Helical" evidence="21">
    <location>
        <begin position="428"/>
        <end position="447"/>
    </location>
</feature>
<dbReference type="GO" id="GO:0016020">
    <property type="term" value="C:membrane"/>
    <property type="evidence" value="ECO:0007669"/>
    <property type="project" value="InterPro"/>
</dbReference>
<evidence type="ECO:0000256" key="3">
    <source>
        <dbReference type="ARBA" id="ARBA00004496"/>
    </source>
</evidence>
<keyword evidence="8" id="KW-0597">Phosphoprotein</keyword>
<evidence type="ECO:0000313" key="24">
    <source>
        <dbReference type="Proteomes" id="UP000231564"/>
    </source>
</evidence>
<dbReference type="InterPro" id="IPR011990">
    <property type="entry name" value="TPR-like_helical_dom_sf"/>
</dbReference>
<dbReference type="InterPro" id="IPR050482">
    <property type="entry name" value="Sensor_HK_TwoCompSys"/>
</dbReference>
<keyword evidence="7" id="KW-0963">Cytoplasm</keyword>
<dbReference type="Gene3D" id="3.30.565.10">
    <property type="entry name" value="Histidine kinase-like ATPase, C-terminal domain"/>
    <property type="match status" value="1"/>
</dbReference>
<evidence type="ECO:0000256" key="20">
    <source>
        <dbReference type="SAM" id="Coils"/>
    </source>
</evidence>
<dbReference type="EMBL" id="LT634361">
    <property type="protein sequence ID" value="SFZ81991.1"/>
    <property type="molecule type" value="Genomic_DNA"/>
</dbReference>
<dbReference type="Pfam" id="PF02518">
    <property type="entry name" value="HATPase_c"/>
    <property type="match status" value="1"/>
</dbReference>
<dbReference type="InterPro" id="IPR004358">
    <property type="entry name" value="Sig_transdc_His_kin-like_C"/>
</dbReference>
<dbReference type="GO" id="GO:0046983">
    <property type="term" value="F:protein dimerization activity"/>
    <property type="evidence" value="ECO:0007669"/>
    <property type="project" value="InterPro"/>
</dbReference>
<dbReference type="GO" id="GO:0005524">
    <property type="term" value="F:ATP binding"/>
    <property type="evidence" value="ECO:0007669"/>
    <property type="project" value="UniProtKB-KW"/>
</dbReference>
<evidence type="ECO:0000256" key="10">
    <source>
        <dbReference type="ARBA" id="ARBA00022723"/>
    </source>
</evidence>
<sequence>MVNPKTFFLFVPMKKSPHQDKLCVCSLLFVLFIKVAPLTGQNSLDSINLWIAQAKNDKNHIEFRKTRLQKAYSYTSKITNDSIKADRLIEIAYRHYKLKDSIFFFKLNKEAEQLTGKLKSNYLLAFLHWNYSSFYYRNSDYLKAYNHYNTAYQHFDKIKEKKNAGIMLQSMAQIKGYYRDYAGSEQLDIKAIKIFKSLKNHNKLISLHNHLGLLQWDIKEYDKAIEYYYKALGFYKKIDKKTQKKNYIEIYNNIANAYLEKKEYQKALGYYDKELENKSFLQQNQYARIIDNKAYCKLKMKDTIGVLKDMLKALAIRKKIGNKTDILTSKIHLSDYYSFSKDTLKALQLAKEANILAKQIKNGIDYLTSLQQLANLDRQNAKKYLDRHIQFNDSLISIERRMRNKFTRIEFETDEYIAETKRLEQQRIWIFFTSVSSLLILSLLYFLRVQKVKNEKLRLEAEQQKANEEIYILTLEQQAKLEEEKVKERNRISEELHDGILGKLFGTRFGLGFLNISGDDETLNKHQSLLNELQEIEKEIREVSHKLSDNFDNSEISFTTIIKQLLKDKSLIGNFNYQINFDDAIPWKEINEITKVNIYRITQEAIQNIIKHAKAKNVTLAFSITSQELIIKLSDDGIGFNTKKGRKGIGLKNITSRIQRIHAHLDIHSEINVGTTFSIKIPYLPQS</sequence>
<dbReference type="CDD" id="cd16917">
    <property type="entry name" value="HATPase_UhpB-NarQ-NarX-like"/>
    <property type="match status" value="1"/>
</dbReference>
<evidence type="ECO:0000313" key="23">
    <source>
        <dbReference type="EMBL" id="SFZ81991.1"/>
    </source>
</evidence>
<keyword evidence="12 23" id="KW-0418">Kinase</keyword>
<organism evidence="23 24">
    <name type="scientific">Tenacibaculum maritimum NCIMB 2154</name>
    <dbReference type="NCBI Taxonomy" id="1349785"/>
    <lineage>
        <taxon>Bacteria</taxon>
        <taxon>Pseudomonadati</taxon>
        <taxon>Bacteroidota</taxon>
        <taxon>Flavobacteriia</taxon>
        <taxon>Flavobacteriales</taxon>
        <taxon>Flavobacteriaceae</taxon>
        <taxon>Tenacibaculum</taxon>
    </lineage>
</organism>
<dbReference type="Gene3D" id="1.25.40.10">
    <property type="entry name" value="Tetratricopeptide repeat domain"/>
    <property type="match status" value="1"/>
</dbReference>
<dbReference type="SUPFAM" id="SSF55874">
    <property type="entry name" value="ATPase domain of HSP90 chaperone/DNA topoisomerase II/histidine kinase"/>
    <property type="match status" value="1"/>
</dbReference>
<keyword evidence="9" id="KW-0808">Transferase</keyword>
<dbReference type="AlphaFoldDB" id="A0A2H1E992"/>
<keyword evidence="14" id="KW-0408">Iron</keyword>
<reference evidence="23 24" key="1">
    <citation type="submission" date="2016-11" db="EMBL/GenBank/DDBJ databases">
        <authorList>
            <person name="Jaros S."/>
            <person name="Januszkiewicz K."/>
            <person name="Wedrychowicz H."/>
        </authorList>
    </citation>
    <scope>NUCLEOTIDE SEQUENCE [LARGE SCALE GENOMIC DNA]</scope>
    <source>
        <strain evidence="23">NCIMB 2154T</strain>
    </source>
</reference>
<keyword evidence="21" id="KW-0812">Transmembrane</keyword>
<evidence type="ECO:0000256" key="8">
    <source>
        <dbReference type="ARBA" id="ARBA00022553"/>
    </source>
</evidence>
<keyword evidence="13" id="KW-0067">ATP-binding</keyword>
<keyword evidence="19" id="KW-0802">TPR repeat</keyword>
<name>A0A2H1E992_9FLAO</name>
<keyword evidence="6" id="KW-0004">4Fe-4S</keyword>
<evidence type="ECO:0000256" key="7">
    <source>
        <dbReference type="ARBA" id="ARBA00022490"/>
    </source>
</evidence>
<feature type="repeat" description="TPR" evidence="19">
    <location>
        <begin position="205"/>
        <end position="238"/>
    </location>
</feature>
<dbReference type="STRING" id="1349785.GCA_000509405_00743"/>
<evidence type="ECO:0000256" key="17">
    <source>
        <dbReference type="ARBA" id="ARBA00024827"/>
    </source>
</evidence>
<feature type="domain" description="Histidine kinase" evidence="22">
    <location>
        <begin position="598"/>
        <end position="685"/>
    </location>
</feature>
<dbReference type="PROSITE" id="PS50109">
    <property type="entry name" value="HIS_KIN"/>
    <property type="match status" value="1"/>
</dbReference>
<dbReference type="InterPro" id="IPR005467">
    <property type="entry name" value="His_kinase_dom"/>
</dbReference>
<keyword evidence="10" id="KW-0479">Metal-binding</keyword>
<feature type="coiled-coil region" evidence="20">
    <location>
        <begin position="519"/>
        <end position="546"/>
    </location>
</feature>
<dbReference type="PROSITE" id="PS50005">
    <property type="entry name" value="TPR"/>
    <property type="match status" value="2"/>
</dbReference>
<proteinExistence type="predicted"/>
<dbReference type="Proteomes" id="UP000231564">
    <property type="component" value="Chromosome MARIT"/>
</dbReference>
<evidence type="ECO:0000256" key="13">
    <source>
        <dbReference type="ARBA" id="ARBA00022840"/>
    </source>
</evidence>
<keyword evidence="20" id="KW-0175">Coiled coil</keyword>
<keyword evidence="21" id="KW-0472">Membrane</keyword>
<comment type="function">
    <text evidence="17">Member of the two-component regulatory system NreB/NreC involved in the control of dissimilatory nitrate/nitrite reduction in response to oxygen. NreB functions as a direct oxygen sensor histidine kinase which is autophosphorylated, in the absence of oxygen, probably at the conserved histidine residue, and transfers its phosphate group probably to a conserved aspartate residue of NreC. NreB/NreC activates the expression of the nitrate (narGHJI) and nitrite (nir) reductase operons, as well as the putative nitrate transporter gene narT.</text>
</comment>
<keyword evidence="24" id="KW-1185">Reference proteome</keyword>
<dbReference type="SMART" id="SM00028">
    <property type="entry name" value="TPR"/>
    <property type="match status" value="3"/>
</dbReference>
<evidence type="ECO:0000256" key="14">
    <source>
        <dbReference type="ARBA" id="ARBA00023004"/>
    </source>
</evidence>
<evidence type="ECO:0000256" key="12">
    <source>
        <dbReference type="ARBA" id="ARBA00022777"/>
    </source>
</evidence>
<dbReference type="Gene3D" id="1.20.5.1930">
    <property type="match status" value="1"/>
</dbReference>
<evidence type="ECO:0000256" key="6">
    <source>
        <dbReference type="ARBA" id="ARBA00022485"/>
    </source>
</evidence>
<dbReference type="GO" id="GO:0000155">
    <property type="term" value="F:phosphorelay sensor kinase activity"/>
    <property type="evidence" value="ECO:0007669"/>
    <property type="project" value="InterPro"/>
</dbReference>
<feature type="repeat" description="TPR" evidence="19">
    <location>
        <begin position="248"/>
        <end position="281"/>
    </location>
</feature>
<evidence type="ECO:0000256" key="21">
    <source>
        <dbReference type="SAM" id="Phobius"/>
    </source>
</evidence>
<evidence type="ECO:0000259" key="22">
    <source>
        <dbReference type="PROSITE" id="PS50109"/>
    </source>
</evidence>
<gene>
    <name evidence="23" type="ORF">MARIT_1374</name>
</gene>
<dbReference type="SUPFAM" id="SSF48452">
    <property type="entry name" value="TPR-like"/>
    <property type="match status" value="1"/>
</dbReference>
<dbReference type="KEGG" id="tmar:MARIT_1374"/>
<evidence type="ECO:0000256" key="5">
    <source>
        <dbReference type="ARBA" id="ARBA00017322"/>
    </source>
</evidence>
<evidence type="ECO:0000256" key="19">
    <source>
        <dbReference type="PROSITE-ProRule" id="PRU00339"/>
    </source>
</evidence>